<organism evidence="3 4">
    <name type="scientific">Rhynocoris fuscipes</name>
    <dbReference type="NCBI Taxonomy" id="488301"/>
    <lineage>
        <taxon>Eukaryota</taxon>
        <taxon>Metazoa</taxon>
        <taxon>Ecdysozoa</taxon>
        <taxon>Arthropoda</taxon>
        <taxon>Hexapoda</taxon>
        <taxon>Insecta</taxon>
        <taxon>Pterygota</taxon>
        <taxon>Neoptera</taxon>
        <taxon>Paraneoptera</taxon>
        <taxon>Hemiptera</taxon>
        <taxon>Heteroptera</taxon>
        <taxon>Panheteroptera</taxon>
        <taxon>Cimicomorpha</taxon>
        <taxon>Reduviidae</taxon>
        <taxon>Harpactorinae</taxon>
        <taxon>Harpactorini</taxon>
        <taxon>Rhynocoris</taxon>
    </lineage>
</organism>
<dbReference type="Gene3D" id="1.10.10.60">
    <property type="entry name" value="Homeodomain-like"/>
    <property type="match status" value="1"/>
</dbReference>
<proteinExistence type="predicted"/>
<feature type="region of interest" description="Disordered" evidence="1">
    <location>
        <begin position="54"/>
        <end position="73"/>
    </location>
</feature>
<dbReference type="AlphaFoldDB" id="A0AAW1DA17"/>
<evidence type="ECO:0000256" key="1">
    <source>
        <dbReference type="SAM" id="MobiDB-lite"/>
    </source>
</evidence>
<feature type="domain" description="Myb/SANT-like DNA-binding" evidence="2">
    <location>
        <begin position="76"/>
        <end position="163"/>
    </location>
</feature>
<gene>
    <name evidence="3" type="ORF">O3M35_009303</name>
</gene>
<protein>
    <recommendedName>
        <fullName evidence="2">Myb/SANT-like DNA-binding domain-containing protein</fullName>
    </recommendedName>
</protein>
<dbReference type="EMBL" id="JAPXFL010000006">
    <property type="protein sequence ID" value="KAK9505200.1"/>
    <property type="molecule type" value="Genomic_DNA"/>
</dbReference>
<comment type="caution">
    <text evidence="3">The sequence shown here is derived from an EMBL/GenBank/DDBJ whole genome shotgun (WGS) entry which is preliminary data.</text>
</comment>
<keyword evidence="4" id="KW-1185">Reference proteome</keyword>
<accession>A0AAW1DA17</accession>
<evidence type="ECO:0000313" key="3">
    <source>
        <dbReference type="EMBL" id="KAK9505200.1"/>
    </source>
</evidence>
<sequence length="269" mass="31139">MDTMKSITLTCGTQSFEVSIDQNTFDKLLNEPVKIHDYAKYVQDSLEDNKSATEVFYSSSSPDPQTEASEKETVTRWTHSLTSLLIELRLQRDTEFYSPRSKKKKIWENIAQEINRIKNTKLTAESCDSKFRNLLSTYRANKKKQLENSDALITWEFYESFDAVLGKKVLQNSSSETIIDSLDIEIANDEVATTVSMEGQSEEENITTNTTTNKLLLGEYLYLKNKREEVKVKRKFEMLQKQWEEKKKLKEKEIDAILRLAKAISTSKK</sequence>
<name>A0AAW1DA17_9HEMI</name>
<reference evidence="3 4" key="1">
    <citation type="submission" date="2022-12" db="EMBL/GenBank/DDBJ databases">
        <title>Chromosome-level genome assembly of true bugs.</title>
        <authorList>
            <person name="Ma L."/>
            <person name="Li H."/>
        </authorList>
    </citation>
    <scope>NUCLEOTIDE SEQUENCE [LARGE SCALE GENOMIC DNA]</scope>
    <source>
        <strain evidence="3">Lab_2022b</strain>
    </source>
</reference>
<dbReference type="Pfam" id="PF13837">
    <property type="entry name" value="Myb_DNA-bind_4"/>
    <property type="match status" value="1"/>
</dbReference>
<dbReference type="Proteomes" id="UP001461498">
    <property type="component" value="Unassembled WGS sequence"/>
</dbReference>
<evidence type="ECO:0000259" key="2">
    <source>
        <dbReference type="Pfam" id="PF13837"/>
    </source>
</evidence>
<evidence type="ECO:0000313" key="4">
    <source>
        <dbReference type="Proteomes" id="UP001461498"/>
    </source>
</evidence>
<feature type="compositionally biased region" description="Polar residues" evidence="1">
    <location>
        <begin position="56"/>
        <end position="67"/>
    </location>
</feature>
<dbReference type="InterPro" id="IPR044822">
    <property type="entry name" value="Myb_DNA-bind_4"/>
</dbReference>